<dbReference type="Proteomes" id="UP000382577">
    <property type="component" value="Unassembled WGS sequence"/>
</dbReference>
<evidence type="ECO:0000313" key="2">
    <source>
        <dbReference type="Proteomes" id="UP000382577"/>
    </source>
</evidence>
<protein>
    <submittedName>
        <fullName evidence="1">Uncharacterized protein</fullName>
    </submittedName>
</protein>
<sequence>MVSPFNWTLPSFFSDNLWSFVSANVRSPSLRLAISASPPTDLLMTALPALASVIF</sequence>
<name>A0A5E4Z418_9BURK</name>
<evidence type="ECO:0000313" key="1">
    <source>
        <dbReference type="EMBL" id="VVE55418.1"/>
    </source>
</evidence>
<reference evidence="1 2" key="1">
    <citation type="submission" date="2019-08" db="EMBL/GenBank/DDBJ databases">
        <authorList>
            <person name="Peeters C."/>
        </authorList>
    </citation>
    <scope>NUCLEOTIDE SEQUENCE [LARGE SCALE GENOMIC DNA]</scope>
    <source>
        <strain evidence="1 2">LMG 31113</strain>
    </source>
</reference>
<gene>
    <name evidence="1" type="ORF">PFI31113_04977</name>
</gene>
<organism evidence="1 2">
    <name type="scientific">Pandoraea fibrosis</name>
    <dbReference type="NCBI Taxonomy" id="1891094"/>
    <lineage>
        <taxon>Bacteria</taxon>
        <taxon>Pseudomonadati</taxon>
        <taxon>Pseudomonadota</taxon>
        <taxon>Betaproteobacteria</taxon>
        <taxon>Burkholderiales</taxon>
        <taxon>Burkholderiaceae</taxon>
        <taxon>Pandoraea</taxon>
    </lineage>
</organism>
<dbReference type="AlphaFoldDB" id="A0A5E4Z418"/>
<accession>A0A5E4Z418</accession>
<proteinExistence type="predicted"/>
<dbReference type="EMBL" id="CABPRW010000024">
    <property type="protein sequence ID" value="VVE55418.1"/>
    <property type="molecule type" value="Genomic_DNA"/>
</dbReference>